<dbReference type="Pfam" id="PF05096">
    <property type="entry name" value="Glu_cyclase_2"/>
    <property type="match status" value="1"/>
</dbReference>
<dbReference type="AlphaFoldDB" id="A0A928YTJ7"/>
<organism evidence="2 3">
    <name type="scientific">Cellvibrio polysaccharolyticus</name>
    <dbReference type="NCBI Taxonomy" id="2082724"/>
    <lineage>
        <taxon>Bacteria</taxon>
        <taxon>Pseudomonadati</taxon>
        <taxon>Pseudomonadota</taxon>
        <taxon>Gammaproteobacteria</taxon>
        <taxon>Cellvibrionales</taxon>
        <taxon>Cellvibrionaceae</taxon>
        <taxon>Cellvibrio</taxon>
    </lineage>
</organism>
<accession>A0A928YTJ7</accession>
<evidence type="ECO:0000313" key="2">
    <source>
        <dbReference type="EMBL" id="MBE8717089.1"/>
    </source>
</evidence>
<dbReference type="PANTHER" id="PTHR31270:SF1">
    <property type="entry name" value="GLUTAMINYL-PEPTIDE CYCLOTRANSFERASE"/>
    <property type="match status" value="1"/>
</dbReference>
<dbReference type="Proteomes" id="UP000652567">
    <property type="component" value="Unassembled WGS sequence"/>
</dbReference>
<evidence type="ECO:0000313" key="3">
    <source>
        <dbReference type="Proteomes" id="UP000652567"/>
    </source>
</evidence>
<keyword evidence="1" id="KW-0732">Signal</keyword>
<name>A0A928YTJ7_9GAMM</name>
<evidence type="ECO:0000256" key="1">
    <source>
        <dbReference type="SAM" id="SignalP"/>
    </source>
</evidence>
<dbReference type="RefSeq" id="WP_193908680.1">
    <property type="nucleotide sequence ID" value="NZ_PRDL01000001.1"/>
</dbReference>
<dbReference type="SUPFAM" id="SSF63825">
    <property type="entry name" value="YWTD domain"/>
    <property type="match status" value="1"/>
</dbReference>
<dbReference type="EMBL" id="PRDL01000001">
    <property type="protein sequence ID" value="MBE8717089.1"/>
    <property type="molecule type" value="Genomic_DNA"/>
</dbReference>
<dbReference type="PANTHER" id="PTHR31270">
    <property type="entry name" value="GLUTAMINYL-PEPTIDE CYCLOTRANSFERASE"/>
    <property type="match status" value="1"/>
</dbReference>
<proteinExistence type="predicted"/>
<dbReference type="InterPro" id="IPR007788">
    <property type="entry name" value="QCT"/>
</dbReference>
<keyword evidence="3" id="KW-1185">Reference proteome</keyword>
<gene>
    <name evidence="2" type="ORF">C4F51_07770</name>
</gene>
<dbReference type="GO" id="GO:0016603">
    <property type="term" value="F:glutaminyl-peptide cyclotransferase activity"/>
    <property type="evidence" value="ECO:0007669"/>
    <property type="project" value="InterPro"/>
</dbReference>
<comment type="caution">
    <text evidence="2">The sequence shown here is derived from an EMBL/GenBank/DDBJ whole genome shotgun (WGS) entry which is preliminary data.</text>
</comment>
<feature type="chain" id="PRO_5036714013" evidence="1">
    <location>
        <begin position="26"/>
        <end position="269"/>
    </location>
</feature>
<reference evidence="2" key="1">
    <citation type="submission" date="2018-07" db="EMBL/GenBank/DDBJ databases">
        <title>Genome assembly of strain Ka43.</title>
        <authorList>
            <person name="Kukolya J."/>
            <person name="Nagy I."/>
            <person name="Horvath B."/>
            <person name="Toth A."/>
        </authorList>
    </citation>
    <scope>NUCLEOTIDE SEQUENCE</scope>
    <source>
        <strain evidence="2">KB43</strain>
    </source>
</reference>
<protein>
    <submittedName>
        <fullName evidence="2">Glutaminyl-peptide cyclotransferase</fullName>
    </submittedName>
</protein>
<sequence>MFSFTRLISLLIVFTGTALFTGVQANNPVTHYQYEIVSTRLHDPALFTQGLLIDNGYFYESSGLYGRSLLVRYPVKPSFAERNRQQAGWAKAQKIDDKYFAEGLTLLNDKLYLLTWQEQALLIFNRETFALEQTLPYAGQGWGLTHHGKTLIRTDGSDRIYFHQQKDFKVINSVQVTEQGKPVNQLNELEFINGKIWANIWHQPRIVIIDPVSGNVEGSLDLSEIATRHTPPGSERVLNGIAWDEQQQTLWVTGKMWPLLYQLKITPTE</sequence>
<feature type="signal peptide" evidence="1">
    <location>
        <begin position="1"/>
        <end position="25"/>
    </location>
</feature>